<feature type="transmembrane region" description="Helical" evidence="8">
    <location>
        <begin position="157"/>
        <end position="173"/>
    </location>
</feature>
<organism evidence="9 10">
    <name type="scientific">Chironomus riparius</name>
    <dbReference type="NCBI Taxonomy" id="315576"/>
    <lineage>
        <taxon>Eukaryota</taxon>
        <taxon>Metazoa</taxon>
        <taxon>Ecdysozoa</taxon>
        <taxon>Arthropoda</taxon>
        <taxon>Hexapoda</taxon>
        <taxon>Insecta</taxon>
        <taxon>Pterygota</taxon>
        <taxon>Neoptera</taxon>
        <taxon>Endopterygota</taxon>
        <taxon>Diptera</taxon>
        <taxon>Nematocera</taxon>
        <taxon>Chironomoidea</taxon>
        <taxon>Chironomidae</taxon>
        <taxon>Chironominae</taxon>
        <taxon>Chironomus</taxon>
    </lineage>
</organism>
<evidence type="ECO:0000256" key="3">
    <source>
        <dbReference type="ARBA" id="ARBA00022448"/>
    </source>
</evidence>
<evidence type="ECO:0000256" key="1">
    <source>
        <dbReference type="ARBA" id="ARBA00004477"/>
    </source>
</evidence>
<dbReference type="InterPro" id="IPR013657">
    <property type="entry name" value="SCL35B1-4/HUT1"/>
</dbReference>
<evidence type="ECO:0000256" key="4">
    <source>
        <dbReference type="ARBA" id="ARBA00022692"/>
    </source>
</evidence>
<evidence type="ECO:0000256" key="2">
    <source>
        <dbReference type="ARBA" id="ARBA00010694"/>
    </source>
</evidence>
<dbReference type="Proteomes" id="UP001153620">
    <property type="component" value="Chromosome 4"/>
</dbReference>
<keyword evidence="3" id="KW-0813">Transport</keyword>
<evidence type="ECO:0000256" key="8">
    <source>
        <dbReference type="SAM" id="Phobius"/>
    </source>
</evidence>
<feature type="transmembrane region" description="Helical" evidence="8">
    <location>
        <begin position="312"/>
        <end position="328"/>
    </location>
</feature>
<dbReference type="GO" id="GO:0000139">
    <property type="term" value="C:Golgi membrane"/>
    <property type="evidence" value="ECO:0007669"/>
    <property type="project" value="TreeGrafter"/>
</dbReference>
<evidence type="ECO:0000313" key="9">
    <source>
        <dbReference type="EMBL" id="CAG9810459.1"/>
    </source>
</evidence>
<dbReference type="OrthoDB" id="78344at2759"/>
<comment type="subcellular location">
    <subcellularLocation>
        <location evidence="1">Endoplasmic reticulum membrane</location>
        <topology evidence="1">Multi-pass membrane protein</topology>
    </subcellularLocation>
</comment>
<feature type="transmembrane region" description="Helical" evidence="8">
    <location>
        <begin position="258"/>
        <end position="277"/>
    </location>
</feature>
<dbReference type="AlphaFoldDB" id="A0A9N9S4X8"/>
<name>A0A9N9S4X8_9DIPT</name>
<dbReference type="GO" id="GO:0005460">
    <property type="term" value="F:UDP-glucose transmembrane transporter activity"/>
    <property type="evidence" value="ECO:0007669"/>
    <property type="project" value="TreeGrafter"/>
</dbReference>
<proteinExistence type="inferred from homology"/>
<feature type="transmembrane region" description="Helical" evidence="8">
    <location>
        <begin position="102"/>
        <end position="124"/>
    </location>
</feature>
<dbReference type="GO" id="GO:0005789">
    <property type="term" value="C:endoplasmic reticulum membrane"/>
    <property type="evidence" value="ECO:0007669"/>
    <property type="project" value="UniProtKB-SubCell"/>
</dbReference>
<dbReference type="PANTHER" id="PTHR10778">
    <property type="entry name" value="SOLUTE CARRIER FAMILY 35 MEMBER B"/>
    <property type="match status" value="1"/>
</dbReference>
<sequence>MGKCLDSVKGFWANDTFRMVTFAIGIIVCFSMYGMLQEKIMRVCYGGEFVDGVCSGKKFEFELTLVLIYCAWYSIFSKILMYANNRVPFVENLREDKTFVGWYIAVAFCYLSAMVCSTMALRWITYPTQVIAKSSKPIPVMILGVFLAQKRYTIQKYFFVILIVIGVILFVYKEGKAKPGEENSWLGLTLVGMSLLADGVLGGIEDRIRNRTNPSALSIMFALNFWSSVILVVAVVATTEVFKFYDFVVEFPEVLLKILFASLIGSLGQIFIFLMIAGFGSLPCSIATTTRKFFNVLISVFLFGNSLIPRQWIATGIVFSALLADILFGKKKIFGRKGEDVQVVSTTNDFEFTNVKLEEIEKLNQNKEEV</sequence>
<dbReference type="Pfam" id="PF08449">
    <property type="entry name" value="UAA"/>
    <property type="match status" value="1"/>
</dbReference>
<evidence type="ECO:0000256" key="7">
    <source>
        <dbReference type="ARBA" id="ARBA00023136"/>
    </source>
</evidence>
<comment type="similarity">
    <text evidence="2">Belongs to the nucleotide-sugar transporter family. SLC35B subfamily.</text>
</comment>
<keyword evidence="10" id="KW-1185">Reference proteome</keyword>
<keyword evidence="6 8" id="KW-1133">Transmembrane helix</keyword>
<feature type="transmembrane region" description="Helical" evidence="8">
    <location>
        <begin position="289"/>
        <end position="306"/>
    </location>
</feature>
<feature type="transmembrane region" description="Helical" evidence="8">
    <location>
        <begin position="63"/>
        <end position="82"/>
    </location>
</feature>
<dbReference type="InterPro" id="IPR037185">
    <property type="entry name" value="EmrE-like"/>
</dbReference>
<evidence type="ECO:0000256" key="6">
    <source>
        <dbReference type="ARBA" id="ARBA00022989"/>
    </source>
</evidence>
<feature type="transmembrane region" description="Helical" evidence="8">
    <location>
        <begin position="216"/>
        <end position="238"/>
    </location>
</feature>
<keyword evidence="7 8" id="KW-0472">Membrane</keyword>
<dbReference type="SUPFAM" id="SSF103481">
    <property type="entry name" value="Multidrug resistance efflux transporter EmrE"/>
    <property type="match status" value="1"/>
</dbReference>
<keyword evidence="4 8" id="KW-0812">Transmembrane</keyword>
<feature type="transmembrane region" description="Helical" evidence="8">
    <location>
        <begin position="16"/>
        <end position="36"/>
    </location>
</feature>
<protein>
    <submittedName>
        <fullName evidence="9">Uncharacterized protein</fullName>
    </submittedName>
</protein>
<dbReference type="PANTHER" id="PTHR10778:SF10">
    <property type="entry name" value="SOLUTE CARRIER FAMILY 35 MEMBER B1"/>
    <property type="match status" value="1"/>
</dbReference>
<reference evidence="9" key="1">
    <citation type="submission" date="2022-01" db="EMBL/GenBank/DDBJ databases">
        <authorList>
            <person name="King R."/>
        </authorList>
    </citation>
    <scope>NUCLEOTIDE SEQUENCE</scope>
</reference>
<evidence type="ECO:0000313" key="10">
    <source>
        <dbReference type="Proteomes" id="UP001153620"/>
    </source>
</evidence>
<dbReference type="EMBL" id="OU895880">
    <property type="protein sequence ID" value="CAG9810459.1"/>
    <property type="molecule type" value="Genomic_DNA"/>
</dbReference>
<accession>A0A9N9S4X8</accession>
<feature type="transmembrane region" description="Helical" evidence="8">
    <location>
        <begin position="185"/>
        <end position="204"/>
    </location>
</feature>
<gene>
    <name evidence="9" type="ORF">CHIRRI_LOCUS13272</name>
</gene>
<dbReference type="GO" id="GO:0005459">
    <property type="term" value="F:UDP-galactose transmembrane transporter activity"/>
    <property type="evidence" value="ECO:0007669"/>
    <property type="project" value="TreeGrafter"/>
</dbReference>
<reference evidence="9" key="2">
    <citation type="submission" date="2022-10" db="EMBL/GenBank/DDBJ databases">
        <authorList>
            <consortium name="ENA_rothamsted_submissions"/>
            <consortium name="culmorum"/>
            <person name="King R."/>
        </authorList>
    </citation>
    <scope>NUCLEOTIDE SEQUENCE</scope>
</reference>
<dbReference type="Gene3D" id="1.10.3730.20">
    <property type="match status" value="1"/>
</dbReference>
<evidence type="ECO:0000256" key="5">
    <source>
        <dbReference type="ARBA" id="ARBA00022824"/>
    </source>
</evidence>
<keyword evidence="5" id="KW-0256">Endoplasmic reticulum</keyword>